<protein>
    <submittedName>
        <fullName evidence="1">Uncharacterized protein</fullName>
    </submittedName>
</protein>
<gene>
    <name evidence="1" type="ORF">NQ318_022253</name>
</gene>
<name>A0AAV8XH69_9CUCU</name>
<reference evidence="1" key="1">
    <citation type="journal article" date="2023" name="Insect Mol. Biol.">
        <title>Genome sequencing provides insights into the evolution of gene families encoding plant cell wall-degrading enzymes in longhorned beetles.</title>
        <authorList>
            <person name="Shin N.R."/>
            <person name="Okamura Y."/>
            <person name="Kirsch R."/>
            <person name="Pauchet Y."/>
        </authorList>
    </citation>
    <scope>NUCLEOTIDE SEQUENCE</scope>
    <source>
        <strain evidence="1">AMC_N1</strain>
    </source>
</reference>
<evidence type="ECO:0000313" key="2">
    <source>
        <dbReference type="Proteomes" id="UP001162162"/>
    </source>
</evidence>
<dbReference type="EMBL" id="JAPWTK010000608">
    <property type="protein sequence ID" value="KAJ8937869.1"/>
    <property type="molecule type" value="Genomic_DNA"/>
</dbReference>
<sequence>MGGPLDVILLISEIALNAMFNKSLLYKCHRKSEAQFHLSEFVNKQNCRIWGTQNPRVSHEHEMSPQRMTDDESVTVHGERYHHMLTSWLWPSRY</sequence>
<proteinExistence type="predicted"/>
<dbReference type="Proteomes" id="UP001162162">
    <property type="component" value="Unassembled WGS sequence"/>
</dbReference>
<dbReference type="AlphaFoldDB" id="A0AAV8XH69"/>
<keyword evidence="2" id="KW-1185">Reference proteome</keyword>
<organism evidence="1 2">
    <name type="scientific">Aromia moschata</name>
    <dbReference type="NCBI Taxonomy" id="1265417"/>
    <lineage>
        <taxon>Eukaryota</taxon>
        <taxon>Metazoa</taxon>
        <taxon>Ecdysozoa</taxon>
        <taxon>Arthropoda</taxon>
        <taxon>Hexapoda</taxon>
        <taxon>Insecta</taxon>
        <taxon>Pterygota</taxon>
        <taxon>Neoptera</taxon>
        <taxon>Endopterygota</taxon>
        <taxon>Coleoptera</taxon>
        <taxon>Polyphaga</taxon>
        <taxon>Cucujiformia</taxon>
        <taxon>Chrysomeloidea</taxon>
        <taxon>Cerambycidae</taxon>
        <taxon>Cerambycinae</taxon>
        <taxon>Callichromatini</taxon>
        <taxon>Aromia</taxon>
    </lineage>
</organism>
<evidence type="ECO:0000313" key="1">
    <source>
        <dbReference type="EMBL" id="KAJ8937869.1"/>
    </source>
</evidence>
<comment type="caution">
    <text evidence="1">The sequence shown here is derived from an EMBL/GenBank/DDBJ whole genome shotgun (WGS) entry which is preliminary data.</text>
</comment>
<accession>A0AAV8XH69</accession>